<organism evidence="5">
    <name type="scientific">marine metagenome</name>
    <dbReference type="NCBI Taxonomy" id="408172"/>
    <lineage>
        <taxon>unclassified sequences</taxon>
        <taxon>metagenomes</taxon>
        <taxon>ecological metagenomes</taxon>
    </lineage>
</organism>
<proteinExistence type="predicted"/>
<evidence type="ECO:0000259" key="4">
    <source>
        <dbReference type="SMART" id="SM00475"/>
    </source>
</evidence>
<dbReference type="EMBL" id="UINC01027849">
    <property type="protein sequence ID" value="SVB07802.1"/>
    <property type="molecule type" value="Genomic_DNA"/>
</dbReference>
<dbReference type="SUPFAM" id="SSF47807">
    <property type="entry name" value="5' to 3' exonuclease, C-terminal subdomain"/>
    <property type="match status" value="1"/>
</dbReference>
<dbReference type="GO" id="GO:0017108">
    <property type="term" value="F:5'-flap endonuclease activity"/>
    <property type="evidence" value="ECO:0007669"/>
    <property type="project" value="InterPro"/>
</dbReference>
<dbReference type="InterPro" id="IPR036279">
    <property type="entry name" value="5-3_exonuclease_C_sf"/>
</dbReference>
<dbReference type="Gene3D" id="1.10.150.20">
    <property type="entry name" value="5' to 3' exonuclease, C-terminal subdomain"/>
    <property type="match status" value="1"/>
</dbReference>
<keyword evidence="3" id="KW-0238">DNA-binding</keyword>
<dbReference type="PANTHER" id="PTHR42646">
    <property type="entry name" value="FLAP ENDONUCLEASE XNI"/>
    <property type="match status" value="1"/>
</dbReference>
<feature type="domain" description="5'-3' exonuclease" evidence="4">
    <location>
        <begin position="1"/>
        <end position="250"/>
    </location>
</feature>
<dbReference type="SMART" id="SM00475">
    <property type="entry name" value="53EXOc"/>
    <property type="match status" value="1"/>
</dbReference>
<sequence length="258" mass="30242">MNLAFRWKHQGKTDFCEEYIRTIQSLANSYKCSNIIITSDLGTSTYRRAISPDYKQNRKDKYAEQTEEEKKAFEDFFIEYEKTLVQLSRDYPVFRFKGVEADDIAAYLVKYRDKFNFEEIWLISSDRDWDLLIQEGVSRFSYVTRKEVTVDNWSEHYEVDRDDYISYKCLVGDKGDNVAGITGIGPKRAASLIKNLGSAYDIYDRLPIDSKYKHIEELNANGEVLLTNYELMDLLTYCDDAIGTDNTVQIDRRLIHEH</sequence>
<dbReference type="SUPFAM" id="SSF88723">
    <property type="entry name" value="PIN domain-like"/>
    <property type="match status" value="1"/>
</dbReference>
<protein>
    <recommendedName>
        <fullName evidence="4">5'-3' exonuclease domain-containing protein</fullName>
    </recommendedName>
</protein>
<dbReference type="AlphaFoldDB" id="A0A382B3B5"/>
<dbReference type="PANTHER" id="PTHR42646:SF2">
    <property type="entry name" value="5'-3' EXONUCLEASE FAMILY PROTEIN"/>
    <property type="match status" value="1"/>
</dbReference>
<dbReference type="InterPro" id="IPR038969">
    <property type="entry name" value="FEN"/>
</dbReference>
<evidence type="ECO:0000313" key="5">
    <source>
        <dbReference type="EMBL" id="SVB07802.1"/>
    </source>
</evidence>
<dbReference type="SMART" id="SM00279">
    <property type="entry name" value="HhH2"/>
    <property type="match status" value="1"/>
</dbReference>
<dbReference type="InterPro" id="IPR020045">
    <property type="entry name" value="DNA_polI_H3TH"/>
</dbReference>
<reference evidence="5" key="1">
    <citation type="submission" date="2018-05" db="EMBL/GenBank/DDBJ databases">
        <authorList>
            <person name="Lanie J.A."/>
            <person name="Ng W.-L."/>
            <person name="Kazmierczak K.M."/>
            <person name="Andrzejewski T.M."/>
            <person name="Davidsen T.M."/>
            <person name="Wayne K.J."/>
            <person name="Tettelin H."/>
            <person name="Glass J.I."/>
            <person name="Rusch D."/>
            <person name="Podicherti R."/>
            <person name="Tsui H.-C.T."/>
            <person name="Winkler M.E."/>
        </authorList>
    </citation>
    <scope>NUCLEOTIDE SEQUENCE</scope>
</reference>
<dbReference type="Pfam" id="PF01367">
    <property type="entry name" value="5_3_exonuc"/>
    <property type="match status" value="1"/>
</dbReference>
<evidence type="ECO:0000256" key="1">
    <source>
        <dbReference type="ARBA" id="ARBA00022722"/>
    </source>
</evidence>
<dbReference type="CDD" id="cd09898">
    <property type="entry name" value="H3TH_53EXO"/>
    <property type="match status" value="1"/>
</dbReference>
<dbReference type="InterPro" id="IPR002421">
    <property type="entry name" value="5-3_exonuclease"/>
</dbReference>
<dbReference type="InterPro" id="IPR008918">
    <property type="entry name" value="HhH2"/>
</dbReference>
<keyword evidence="2" id="KW-0378">Hydrolase</keyword>
<evidence type="ECO:0000256" key="2">
    <source>
        <dbReference type="ARBA" id="ARBA00022801"/>
    </source>
</evidence>
<dbReference type="Gene3D" id="3.40.50.1010">
    <property type="entry name" value="5'-nuclease"/>
    <property type="match status" value="1"/>
</dbReference>
<accession>A0A382B3B5</accession>
<dbReference type="InterPro" id="IPR020046">
    <property type="entry name" value="5-3_exonucl_a-hlix_arch_N"/>
</dbReference>
<dbReference type="CDD" id="cd09860">
    <property type="entry name" value="PIN_T4-like"/>
    <property type="match status" value="1"/>
</dbReference>
<gene>
    <name evidence="5" type="ORF">METZ01_LOCUS160656</name>
</gene>
<dbReference type="GO" id="GO:0003677">
    <property type="term" value="F:DNA binding"/>
    <property type="evidence" value="ECO:0007669"/>
    <property type="project" value="UniProtKB-KW"/>
</dbReference>
<keyword evidence="1" id="KW-0540">Nuclease</keyword>
<dbReference type="GO" id="GO:0008409">
    <property type="term" value="F:5'-3' exonuclease activity"/>
    <property type="evidence" value="ECO:0007669"/>
    <property type="project" value="InterPro"/>
</dbReference>
<evidence type="ECO:0000256" key="3">
    <source>
        <dbReference type="ARBA" id="ARBA00023125"/>
    </source>
</evidence>
<dbReference type="Pfam" id="PF02739">
    <property type="entry name" value="5_3_exonuc_N"/>
    <property type="match status" value="1"/>
</dbReference>
<dbReference type="InterPro" id="IPR029060">
    <property type="entry name" value="PIN-like_dom_sf"/>
</dbReference>
<dbReference type="GO" id="GO:0033567">
    <property type="term" value="P:DNA replication, Okazaki fragment processing"/>
    <property type="evidence" value="ECO:0007669"/>
    <property type="project" value="InterPro"/>
</dbReference>
<name>A0A382B3B5_9ZZZZ</name>